<keyword evidence="1" id="KW-0472">Membrane</keyword>
<keyword evidence="1" id="KW-0812">Transmembrane</keyword>
<dbReference type="Gene3D" id="1.25.40.10">
    <property type="entry name" value="Tetratricopeptide repeat domain"/>
    <property type="match status" value="1"/>
</dbReference>
<name>A0A1B1TF96_9ARCH</name>
<feature type="transmembrane region" description="Helical" evidence="1">
    <location>
        <begin position="224"/>
        <end position="245"/>
    </location>
</feature>
<organism evidence="2">
    <name type="scientific">uncultured Poseidoniia archaeon</name>
    <dbReference type="NCBI Taxonomy" id="1697135"/>
    <lineage>
        <taxon>Archaea</taxon>
        <taxon>Methanobacteriati</taxon>
        <taxon>Thermoplasmatota</taxon>
        <taxon>Candidatus Poseidoniia</taxon>
        <taxon>environmental samples</taxon>
    </lineage>
</organism>
<keyword evidence="1" id="KW-1133">Transmembrane helix</keyword>
<reference evidence="2" key="1">
    <citation type="submission" date="2014-11" db="EMBL/GenBank/DDBJ databases">
        <authorList>
            <person name="Zhu J."/>
            <person name="Qi W."/>
            <person name="Song R."/>
        </authorList>
    </citation>
    <scope>NUCLEOTIDE SEQUENCE</scope>
</reference>
<sequence length="346" mass="39440">MSAEEHYLNAIEALEQGDRETAQKEAKAATKLDPEHVEAWQLYSDATLASLGEPVSLIDASRSLAAVRKVVELEPTRIDMWVRGGRLLADELGLLMDALQWWQDVRHHAPHEVTPLIEQATILADMGLYEESRQRLETIIDENMDVATTQYGRIHQLLGLVRNAASQDSAEHFKPWEKRHAGWLAIEAKMKKQPASETFIFMLTTVPILFAVILLSNALAGQGWGAFCLTSIVIFATVLFGMRIAKNLFRSVNRPAFNLLRAMNFEASSGFSVIPENVRTSVLCMYIMQRKPLAWQERMLIIIQENNKIPKNWKLEMPDFESHYEEMGLIEEEEEENSATPFWEEE</sequence>
<protein>
    <submittedName>
        <fullName evidence="2">Tetratricopeptide (TPR) repeats containing protein</fullName>
    </submittedName>
</protein>
<dbReference type="AlphaFoldDB" id="A0A1B1TF96"/>
<dbReference type="InterPro" id="IPR011990">
    <property type="entry name" value="TPR-like_helical_dom_sf"/>
</dbReference>
<accession>A0A1B1TF96</accession>
<reference evidence="2" key="2">
    <citation type="journal article" date="2015" name="ISME J.">
        <title>A new class of marine Euryarchaeota group II from the Mediterranean deep chlorophyll maximum.</title>
        <authorList>
            <person name="Martin-Cuadrado A.B."/>
            <person name="Garcia-Heredia I."/>
            <person name="Molto A.G."/>
            <person name="Lopez-Ubeda R."/>
            <person name="Kimes N."/>
            <person name="Lopez-Garcia P."/>
            <person name="Moreira D."/>
            <person name="Rodriguez-Valera F."/>
        </authorList>
    </citation>
    <scope>NUCLEOTIDE SEQUENCE</scope>
</reference>
<evidence type="ECO:0000313" key="2">
    <source>
        <dbReference type="EMBL" id="ANV80949.1"/>
    </source>
</evidence>
<evidence type="ECO:0000256" key="1">
    <source>
        <dbReference type="SAM" id="Phobius"/>
    </source>
</evidence>
<feature type="transmembrane region" description="Helical" evidence="1">
    <location>
        <begin position="199"/>
        <end position="218"/>
    </location>
</feature>
<dbReference type="EMBL" id="KP211913">
    <property type="protein sequence ID" value="ANV80949.1"/>
    <property type="molecule type" value="Genomic_DNA"/>
</dbReference>
<dbReference type="SUPFAM" id="SSF48452">
    <property type="entry name" value="TPR-like"/>
    <property type="match status" value="1"/>
</dbReference>
<proteinExistence type="predicted"/>